<dbReference type="Proteomes" id="UP000326759">
    <property type="component" value="Unassembled WGS sequence"/>
</dbReference>
<evidence type="ECO:0000313" key="1">
    <source>
        <dbReference type="EMBL" id="KAB7503462.1"/>
    </source>
</evidence>
<evidence type="ECO:0000313" key="2">
    <source>
        <dbReference type="Proteomes" id="UP000326759"/>
    </source>
</evidence>
<proteinExistence type="predicted"/>
<protein>
    <submittedName>
        <fullName evidence="1">Uncharacterized protein</fullName>
    </submittedName>
</protein>
<keyword evidence="2" id="KW-1185">Reference proteome</keyword>
<reference evidence="1 2" key="1">
    <citation type="journal article" date="2019" name="PLoS Biol.">
        <title>Sex chromosomes control vertical transmission of feminizing Wolbachia symbionts in an isopod.</title>
        <authorList>
            <person name="Becking T."/>
            <person name="Chebbi M.A."/>
            <person name="Giraud I."/>
            <person name="Moumen B."/>
            <person name="Laverre T."/>
            <person name="Caubet Y."/>
            <person name="Peccoud J."/>
            <person name="Gilbert C."/>
            <person name="Cordaux R."/>
        </authorList>
    </citation>
    <scope>NUCLEOTIDE SEQUENCE [LARGE SCALE GENOMIC DNA]</scope>
    <source>
        <strain evidence="1">ANa2</strain>
        <tissue evidence="1">Whole body excluding digestive tract and cuticle</tissue>
    </source>
</reference>
<name>A0A5N5TAF9_9CRUS</name>
<accession>A0A5N5TAF9</accession>
<dbReference type="AlphaFoldDB" id="A0A5N5TAF9"/>
<sequence>MFILLNMQILEHNSAVAAIKLNGVTLLISVLNAWQNVSWNYSVNFFLNLFLNFLKSCHVNQDPPSHVCRCVVASHEEVENIKNLSFKDFNYSNAKTNAIMNVLIMFEMEFCAIARLRNDVIQNREEI</sequence>
<gene>
    <name evidence="1" type="ORF">Anas_10104</name>
</gene>
<dbReference type="EMBL" id="SEYY01005103">
    <property type="protein sequence ID" value="KAB7503462.1"/>
    <property type="molecule type" value="Genomic_DNA"/>
</dbReference>
<organism evidence="1 2">
    <name type="scientific">Armadillidium nasatum</name>
    <dbReference type="NCBI Taxonomy" id="96803"/>
    <lineage>
        <taxon>Eukaryota</taxon>
        <taxon>Metazoa</taxon>
        <taxon>Ecdysozoa</taxon>
        <taxon>Arthropoda</taxon>
        <taxon>Crustacea</taxon>
        <taxon>Multicrustacea</taxon>
        <taxon>Malacostraca</taxon>
        <taxon>Eumalacostraca</taxon>
        <taxon>Peracarida</taxon>
        <taxon>Isopoda</taxon>
        <taxon>Oniscidea</taxon>
        <taxon>Crinocheta</taxon>
        <taxon>Armadillidiidae</taxon>
        <taxon>Armadillidium</taxon>
    </lineage>
</organism>
<comment type="caution">
    <text evidence="1">The sequence shown here is derived from an EMBL/GenBank/DDBJ whole genome shotgun (WGS) entry which is preliminary data.</text>
</comment>